<dbReference type="InterPro" id="IPR025486">
    <property type="entry name" value="DUF4378"/>
</dbReference>
<sequence length="660" mass="73775">MIRTSSFGISSSPLRIREIKDKVDAAHRSSRLPEPYKKPQQSTSVNQIRGNPLFKSSVDSNTSSLLNVMDKGKIISRSVQETSSLRNLQRKEGSALDNNRSLLHKEPKQVTPKQSINSQQSSQKKGYIRNFANGSSGVLRQNNEKQNCISHKDRSTSKASISNQKSRKALPIDGSAGPSKIVNKVFVNSENGSKQVVSATTVSEKRPSLARLKNISRDKELVSKFTEFDKSITDLVLTNNNERDIRDLFIKTATDQRKDMNVISFTFTSPIKKYGSTSQSCHEVTKTNGHCSIDSYDLNHECNSKASLSSPSRLNFVGGDSLGFLLEQKLKEFTDGVEASHSDTIAENTSIDSTSNDPDSVSVLNFVSTTLVDKDVWPQTHDPTVDRKWKEFEGAEGHSSSSSTNKCEGRREVDLGRLKASINEGSNSHTSCLSSNSTGNEQYFLQSSQEMKGYTSSENSHKIKHEIDLSDRASSKCFEGWGTTKHSSTSQSCQEFEYVRRVLCYAGLKELLSPEGSSSNIISPGIFDQLENTIFSQENNMEEEPSKIGRKLLFDYVNDCFSLRHGELFLGSYKAWDKWEMYLQNKGWLAAELLEGISCLKRMGNLMLDELIEKDMSSGYGKWMGFEVEILEDGMEIGRQIEDSLVDELIVNLSLSYNFF</sequence>
<organism evidence="3 4">
    <name type="scientific">Nepenthes gracilis</name>
    <name type="common">Slender pitcher plant</name>
    <dbReference type="NCBI Taxonomy" id="150966"/>
    <lineage>
        <taxon>Eukaryota</taxon>
        <taxon>Viridiplantae</taxon>
        <taxon>Streptophyta</taxon>
        <taxon>Embryophyta</taxon>
        <taxon>Tracheophyta</taxon>
        <taxon>Spermatophyta</taxon>
        <taxon>Magnoliopsida</taxon>
        <taxon>eudicotyledons</taxon>
        <taxon>Gunneridae</taxon>
        <taxon>Pentapetalae</taxon>
        <taxon>Caryophyllales</taxon>
        <taxon>Nepenthaceae</taxon>
        <taxon>Nepenthes</taxon>
    </lineage>
</organism>
<feature type="compositionally biased region" description="Low complexity" evidence="1">
    <location>
        <begin position="113"/>
        <end position="125"/>
    </location>
</feature>
<comment type="caution">
    <text evidence="3">The sequence shown here is derived from an EMBL/GenBank/DDBJ whole genome shotgun (WGS) entry which is preliminary data.</text>
</comment>
<name>A0AAD3SGP1_NEPGR</name>
<dbReference type="Proteomes" id="UP001279734">
    <property type="component" value="Unassembled WGS sequence"/>
</dbReference>
<dbReference type="PANTHER" id="PTHR21726:SF29">
    <property type="entry name" value="EXPRESSED PROTEIN"/>
    <property type="match status" value="1"/>
</dbReference>
<dbReference type="AlphaFoldDB" id="A0AAD3SGP1"/>
<dbReference type="EMBL" id="BSYO01000010">
    <property type="protein sequence ID" value="GMH10431.1"/>
    <property type="molecule type" value="Genomic_DNA"/>
</dbReference>
<feature type="region of interest" description="Disordered" evidence="1">
    <location>
        <begin position="391"/>
        <end position="410"/>
    </location>
</feature>
<feature type="domain" description="DUF4378" evidence="2">
    <location>
        <begin position="495"/>
        <end position="648"/>
    </location>
</feature>
<evidence type="ECO:0000256" key="1">
    <source>
        <dbReference type="SAM" id="MobiDB-lite"/>
    </source>
</evidence>
<reference evidence="3" key="1">
    <citation type="submission" date="2023-05" db="EMBL/GenBank/DDBJ databases">
        <title>Nepenthes gracilis genome sequencing.</title>
        <authorList>
            <person name="Fukushima K."/>
        </authorList>
    </citation>
    <scope>NUCLEOTIDE SEQUENCE</scope>
    <source>
        <strain evidence="3">SING2019-196</strain>
    </source>
</reference>
<gene>
    <name evidence="3" type="ORF">Nepgr_012272</name>
</gene>
<evidence type="ECO:0000313" key="4">
    <source>
        <dbReference type="Proteomes" id="UP001279734"/>
    </source>
</evidence>
<feature type="compositionally biased region" description="Polar residues" evidence="1">
    <location>
        <begin position="342"/>
        <end position="359"/>
    </location>
</feature>
<protein>
    <recommendedName>
        <fullName evidence="2">DUF4378 domain-containing protein</fullName>
    </recommendedName>
</protein>
<evidence type="ECO:0000259" key="2">
    <source>
        <dbReference type="Pfam" id="PF14309"/>
    </source>
</evidence>
<keyword evidence="4" id="KW-1185">Reference proteome</keyword>
<accession>A0AAD3SGP1</accession>
<feature type="region of interest" description="Disordered" evidence="1">
    <location>
        <begin position="80"/>
        <end position="175"/>
    </location>
</feature>
<proteinExistence type="predicted"/>
<dbReference type="Pfam" id="PF14309">
    <property type="entry name" value="DUF4378"/>
    <property type="match status" value="1"/>
</dbReference>
<dbReference type="PANTHER" id="PTHR21726">
    <property type="entry name" value="PHOSPHATIDYLINOSITOL N-ACETYLGLUCOSAMINYLTRANSFERASE SUBUNIT P DOWN SYNDROME CRITICAL REGION PROTEIN 5 -RELATED"/>
    <property type="match status" value="1"/>
</dbReference>
<feature type="region of interest" description="Disordered" evidence="1">
    <location>
        <begin position="25"/>
        <end position="59"/>
    </location>
</feature>
<feature type="region of interest" description="Disordered" evidence="1">
    <location>
        <begin position="337"/>
        <end position="359"/>
    </location>
</feature>
<feature type="compositionally biased region" description="Polar residues" evidence="1">
    <location>
        <begin position="39"/>
        <end position="49"/>
    </location>
</feature>
<evidence type="ECO:0000313" key="3">
    <source>
        <dbReference type="EMBL" id="GMH10431.1"/>
    </source>
</evidence>
<feature type="compositionally biased region" description="Polar residues" evidence="1">
    <location>
        <begin position="132"/>
        <end position="149"/>
    </location>
</feature>